<reference evidence="1 2" key="1">
    <citation type="journal article" date="2022" name="Hortic Res">
        <title>A haplotype resolved chromosomal level avocado genome allows analysis of novel avocado genes.</title>
        <authorList>
            <person name="Nath O."/>
            <person name="Fletcher S.J."/>
            <person name="Hayward A."/>
            <person name="Shaw L.M."/>
            <person name="Masouleh A.K."/>
            <person name="Furtado A."/>
            <person name="Henry R.J."/>
            <person name="Mitter N."/>
        </authorList>
    </citation>
    <scope>NUCLEOTIDE SEQUENCE [LARGE SCALE GENOMIC DNA]</scope>
    <source>
        <strain evidence="2">cv. Hass</strain>
    </source>
</reference>
<name>A0ACC2M153_PERAE</name>
<evidence type="ECO:0000313" key="2">
    <source>
        <dbReference type="Proteomes" id="UP001234297"/>
    </source>
</evidence>
<keyword evidence="2" id="KW-1185">Reference proteome</keyword>
<evidence type="ECO:0000313" key="1">
    <source>
        <dbReference type="EMBL" id="KAJ8639365.1"/>
    </source>
</evidence>
<accession>A0ACC2M153</accession>
<gene>
    <name evidence="1" type="ORF">MRB53_016059</name>
</gene>
<organism evidence="1 2">
    <name type="scientific">Persea americana</name>
    <name type="common">Avocado</name>
    <dbReference type="NCBI Taxonomy" id="3435"/>
    <lineage>
        <taxon>Eukaryota</taxon>
        <taxon>Viridiplantae</taxon>
        <taxon>Streptophyta</taxon>
        <taxon>Embryophyta</taxon>
        <taxon>Tracheophyta</taxon>
        <taxon>Spermatophyta</taxon>
        <taxon>Magnoliopsida</taxon>
        <taxon>Magnoliidae</taxon>
        <taxon>Laurales</taxon>
        <taxon>Lauraceae</taxon>
        <taxon>Persea</taxon>
    </lineage>
</organism>
<dbReference type="EMBL" id="CM056813">
    <property type="protein sequence ID" value="KAJ8639365.1"/>
    <property type="molecule type" value="Genomic_DNA"/>
</dbReference>
<protein>
    <submittedName>
        <fullName evidence="1">Uncharacterized protein</fullName>
    </submittedName>
</protein>
<dbReference type="Proteomes" id="UP001234297">
    <property type="component" value="Chromosome 5"/>
</dbReference>
<sequence length="126" mass="13533">MKEISHLELALGASGSHLEETHQLRWLVCQSWVVGRFKVGGGECWSTTPASSKVAGGKGLLDRSVVGEYALGSWVPGQNKEAMGFCPESGGSAEIYLLSVLQNPNVPVNGDECRRMTPKSPSDCRE</sequence>
<proteinExistence type="predicted"/>
<comment type="caution">
    <text evidence="1">The sequence shown here is derived from an EMBL/GenBank/DDBJ whole genome shotgun (WGS) entry which is preliminary data.</text>
</comment>